<evidence type="ECO:0000313" key="2">
    <source>
        <dbReference type="Proteomes" id="UP000325182"/>
    </source>
</evidence>
<comment type="caution">
    <text evidence="1">The sequence shown here is derived from an EMBL/GenBank/DDBJ whole genome shotgun (WGS) entry which is preliminary data.</text>
</comment>
<gene>
    <name evidence="1" type="ORF">FZC84_02845</name>
</gene>
<keyword evidence="1" id="KW-0946">Virion</keyword>
<dbReference type="AlphaFoldDB" id="A0A5D4MIE0"/>
<name>A0A5D4MIE0_9BACI</name>
<protein>
    <submittedName>
        <fullName evidence="1">Spore coat protein</fullName>
    </submittedName>
</protein>
<accession>A0A5D4MIE0</accession>
<organism evidence="1 2">
    <name type="scientific">Rossellomorea vietnamensis</name>
    <dbReference type="NCBI Taxonomy" id="218284"/>
    <lineage>
        <taxon>Bacteria</taxon>
        <taxon>Bacillati</taxon>
        <taxon>Bacillota</taxon>
        <taxon>Bacilli</taxon>
        <taxon>Bacillales</taxon>
        <taxon>Bacillaceae</taxon>
        <taxon>Rossellomorea</taxon>
    </lineage>
</organism>
<dbReference type="Proteomes" id="UP000325182">
    <property type="component" value="Unassembled WGS sequence"/>
</dbReference>
<keyword evidence="1" id="KW-0167">Capsid protein</keyword>
<evidence type="ECO:0000313" key="1">
    <source>
        <dbReference type="EMBL" id="TYS01600.1"/>
    </source>
</evidence>
<dbReference type="EMBL" id="VTEG01000001">
    <property type="protein sequence ID" value="TYS01600.1"/>
    <property type="molecule type" value="Genomic_DNA"/>
</dbReference>
<sequence>MSDDSKKHPKAIPSTVVDLLISDIFRKNGVKEDVVKGKLSDEQKKWIKEMVQDLSGQVDSFVNSNDKNKKE</sequence>
<proteinExistence type="predicted"/>
<dbReference type="RefSeq" id="WP_148952884.1">
    <property type="nucleotide sequence ID" value="NZ_VTEG01000001.1"/>
</dbReference>
<reference evidence="1 2" key="1">
    <citation type="submission" date="2019-08" db="EMBL/GenBank/DDBJ databases">
        <title>Bacillus genomes from the desert of Cuatro Cienegas, Coahuila.</title>
        <authorList>
            <person name="Olmedo-Alvarez G."/>
        </authorList>
    </citation>
    <scope>NUCLEOTIDE SEQUENCE [LARGE SCALE GENOMIC DNA]</scope>
    <source>
        <strain evidence="1 2">CH128b_4D</strain>
    </source>
</reference>